<dbReference type="WBParaSite" id="PSAMB.scaffold310size57530.g4784.t1">
    <property type="protein sequence ID" value="PSAMB.scaffold310size57530.g4784.t1"/>
    <property type="gene ID" value="PSAMB.scaffold310size57530.g4784"/>
</dbReference>
<dbReference type="InterPro" id="IPR019734">
    <property type="entry name" value="TPR_rpt"/>
</dbReference>
<dbReference type="GO" id="GO:0030544">
    <property type="term" value="F:Hsp70 protein binding"/>
    <property type="evidence" value="ECO:0007669"/>
    <property type="project" value="TreeGrafter"/>
</dbReference>
<dbReference type="PANTHER" id="PTHR45883">
    <property type="entry name" value="HSC70-INTERACTING PROTEIN"/>
    <property type="match status" value="1"/>
</dbReference>
<dbReference type="Gene3D" id="1.25.40.10">
    <property type="entry name" value="Tetratricopeptide repeat domain"/>
    <property type="match status" value="1"/>
</dbReference>
<evidence type="ECO:0000256" key="1">
    <source>
        <dbReference type="ARBA" id="ARBA00022737"/>
    </source>
</evidence>
<reference evidence="6" key="1">
    <citation type="submission" date="2022-11" db="UniProtKB">
        <authorList>
            <consortium name="WormBaseParasite"/>
        </authorList>
    </citation>
    <scope>IDENTIFICATION</scope>
</reference>
<protein>
    <submittedName>
        <fullName evidence="6">Hsc70-interacting protein</fullName>
    </submittedName>
</protein>
<dbReference type="SUPFAM" id="SSF48452">
    <property type="entry name" value="TPR-like"/>
    <property type="match status" value="1"/>
</dbReference>
<feature type="compositionally biased region" description="Polar residues" evidence="4">
    <location>
        <begin position="1"/>
        <end position="10"/>
    </location>
</feature>
<dbReference type="Pfam" id="PF13181">
    <property type="entry name" value="TPR_8"/>
    <property type="match status" value="1"/>
</dbReference>
<accession>A0A914W2W8</accession>
<evidence type="ECO:0000256" key="2">
    <source>
        <dbReference type="ARBA" id="ARBA00022803"/>
    </source>
</evidence>
<dbReference type="FunFam" id="1.25.40.10:FF:000112">
    <property type="entry name" value="FAM10 family protein"/>
    <property type="match status" value="1"/>
</dbReference>
<sequence length="138" mass="15235">MGDPSLQPTEEQQDQADEKKSAAIAAFNDGNMEDAVKLFTEAIELNPGSAILHAKRANALLKLKKPVNAIRDCDKAISLNPDSAQGYKFRGRAHRLLGEWVEAHKDLATACKLDYDDVANEWLKEVEPNVSILFSICI</sequence>
<dbReference type="Proteomes" id="UP000887566">
    <property type="component" value="Unplaced"/>
</dbReference>
<dbReference type="SMART" id="SM00028">
    <property type="entry name" value="TPR"/>
    <property type="match status" value="3"/>
</dbReference>
<evidence type="ECO:0000256" key="3">
    <source>
        <dbReference type="PROSITE-ProRule" id="PRU00339"/>
    </source>
</evidence>
<dbReference type="AlphaFoldDB" id="A0A914W2W8"/>
<keyword evidence="2 3" id="KW-0802">TPR repeat</keyword>
<dbReference type="PANTHER" id="PTHR45883:SF2">
    <property type="entry name" value="HSC70-INTERACTING PROTEIN"/>
    <property type="match status" value="1"/>
</dbReference>
<keyword evidence="1" id="KW-0677">Repeat</keyword>
<dbReference type="PROSITE" id="PS50005">
    <property type="entry name" value="TPR"/>
    <property type="match status" value="1"/>
</dbReference>
<keyword evidence="5" id="KW-1185">Reference proteome</keyword>
<dbReference type="Pfam" id="PF00515">
    <property type="entry name" value="TPR_1"/>
    <property type="match status" value="1"/>
</dbReference>
<organism evidence="5 6">
    <name type="scientific">Plectus sambesii</name>
    <dbReference type="NCBI Taxonomy" id="2011161"/>
    <lineage>
        <taxon>Eukaryota</taxon>
        <taxon>Metazoa</taxon>
        <taxon>Ecdysozoa</taxon>
        <taxon>Nematoda</taxon>
        <taxon>Chromadorea</taxon>
        <taxon>Plectida</taxon>
        <taxon>Plectina</taxon>
        <taxon>Plectoidea</taxon>
        <taxon>Plectidae</taxon>
        <taxon>Plectus</taxon>
    </lineage>
</organism>
<evidence type="ECO:0000313" key="5">
    <source>
        <dbReference type="Proteomes" id="UP000887566"/>
    </source>
</evidence>
<dbReference type="InterPro" id="IPR011990">
    <property type="entry name" value="TPR-like_helical_dom_sf"/>
</dbReference>
<evidence type="ECO:0000313" key="6">
    <source>
        <dbReference type="WBParaSite" id="PSAMB.scaffold310size57530.g4784.t1"/>
    </source>
</evidence>
<name>A0A914W2W8_9BILA</name>
<proteinExistence type="predicted"/>
<feature type="repeat" description="TPR" evidence="3">
    <location>
        <begin position="16"/>
        <end position="49"/>
    </location>
</feature>
<evidence type="ECO:0000256" key="4">
    <source>
        <dbReference type="SAM" id="MobiDB-lite"/>
    </source>
</evidence>
<feature type="region of interest" description="Disordered" evidence="4">
    <location>
        <begin position="1"/>
        <end position="20"/>
    </location>
</feature>